<dbReference type="GeneID" id="37273479"/>
<evidence type="ECO:0000313" key="1">
    <source>
        <dbReference type="EMBL" id="PWN96310.1"/>
    </source>
</evidence>
<gene>
    <name evidence="1" type="ORF">FA09DRAFT_99508</name>
</gene>
<reference evidence="1 2" key="1">
    <citation type="journal article" date="2018" name="Mol. Biol. Evol.">
        <title>Broad Genomic Sampling Reveals a Smut Pathogenic Ancestry of the Fungal Clade Ustilaginomycotina.</title>
        <authorList>
            <person name="Kijpornyongpan T."/>
            <person name="Mondo S.J."/>
            <person name="Barry K."/>
            <person name="Sandor L."/>
            <person name="Lee J."/>
            <person name="Lipzen A."/>
            <person name="Pangilinan J."/>
            <person name="LaButti K."/>
            <person name="Hainaut M."/>
            <person name="Henrissat B."/>
            <person name="Grigoriev I.V."/>
            <person name="Spatafora J.W."/>
            <person name="Aime M.C."/>
        </authorList>
    </citation>
    <scope>NUCLEOTIDE SEQUENCE [LARGE SCALE GENOMIC DNA]</scope>
    <source>
        <strain evidence="1 2">MCA 4186</strain>
    </source>
</reference>
<dbReference type="STRING" id="58919.A0A316Z3I4"/>
<accession>A0A316Z3I4</accession>
<organism evidence="1 2">
    <name type="scientific">Tilletiopsis washingtonensis</name>
    <dbReference type="NCBI Taxonomy" id="58919"/>
    <lineage>
        <taxon>Eukaryota</taxon>
        <taxon>Fungi</taxon>
        <taxon>Dikarya</taxon>
        <taxon>Basidiomycota</taxon>
        <taxon>Ustilaginomycotina</taxon>
        <taxon>Exobasidiomycetes</taxon>
        <taxon>Entylomatales</taxon>
        <taxon>Entylomatales incertae sedis</taxon>
        <taxon>Tilletiopsis</taxon>
    </lineage>
</organism>
<dbReference type="AlphaFoldDB" id="A0A316Z3I4"/>
<proteinExistence type="predicted"/>
<dbReference type="RefSeq" id="XP_025596589.1">
    <property type="nucleotide sequence ID" value="XM_025745935.1"/>
</dbReference>
<evidence type="ECO:0000313" key="2">
    <source>
        <dbReference type="Proteomes" id="UP000245946"/>
    </source>
</evidence>
<protein>
    <submittedName>
        <fullName evidence="1">Uncharacterized protein</fullName>
    </submittedName>
</protein>
<dbReference type="Proteomes" id="UP000245946">
    <property type="component" value="Unassembled WGS sequence"/>
</dbReference>
<dbReference type="EMBL" id="KZ819300">
    <property type="protein sequence ID" value="PWN96310.1"/>
    <property type="molecule type" value="Genomic_DNA"/>
</dbReference>
<name>A0A316Z3I4_9BASI</name>
<keyword evidence="2" id="KW-1185">Reference proteome</keyword>
<sequence length="441" mass="48441">MSGILSEERRRCVYPALYFAIASVGCLVDPSHEGWFEVTPSIGSEQRALSRALADAAHAHLHTSGIDDLARGMEAIQATSALALLEARGSDRQIAMLRFLVGLLYALQLPQKVAASTNMADHAPVPPPHPDFARIAPPQPGLTLEAEIQREVAVRLCWAPSNQGVRNLDRQPDRPFVCSNTLHIPPSTSWSPSLLYRHRDALPESYYSSRFQVRVGVCIMRLAQKLAVRDEQMPHLLFAYGEGAQPVHADVLEELEQYEFLLEAITAPYLTDIRLAHGRDMINMCLAGVRVRLACHKALGIFHASTSRPAGQMPATVTAWLQSWTFRLREIETDRLALLRRATDATTPIANLAELDSWVRLLRLGTDLHAASGHHRSFVPYLQDLSSAIKAHEAARAKLPSGTYASQSEAGILSRSAVERTKQELQAQLVLGAAAAERAGS</sequence>